<accession>A0A2D4FUF6</accession>
<evidence type="ECO:0000256" key="1">
    <source>
        <dbReference type="SAM" id="MobiDB-lite"/>
    </source>
</evidence>
<dbReference type="EMBL" id="IACJ01098156">
    <property type="protein sequence ID" value="LAA51135.1"/>
    <property type="molecule type" value="Transcribed_RNA"/>
</dbReference>
<organism evidence="2">
    <name type="scientific">Micrurus corallinus</name>
    <name type="common">Brazilian coral snake</name>
    <dbReference type="NCBI Taxonomy" id="54390"/>
    <lineage>
        <taxon>Eukaryota</taxon>
        <taxon>Metazoa</taxon>
        <taxon>Chordata</taxon>
        <taxon>Craniata</taxon>
        <taxon>Vertebrata</taxon>
        <taxon>Euteleostomi</taxon>
        <taxon>Lepidosauria</taxon>
        <taxon>Squamata</taxon>
        <taxon>Bifurcata</taxon>
        <taxon>Unidentata</taxon>
        <taxon>Episquamata</taxon>
        <taxon>Toxicofera</taxon>
        <taxon>Serpentes</taxon>
        <taxon>Colubroidea</taxon>
        <taxon>Elapidae</taxon>
        <taxon>Elapinae</taxon>
        <taxon>Micrurus</taxon>
    </lineage>
</organism>
<protein>
    <submittedName>
        <fullName evidence="2">Uncharacterized protein</fullName>
    </submittedName>
</protein>
<name>A0A2D4FUF6_MICCO</name>
<sequence length="115" mass="12933">MHFNLTRAHNCILMQNKWRKETSRIPKVNHPTHPRQGHFAEVEKEPYTTTSGFDTHPSPVLEQAGRTQADAQLGPWLQAPSLARHTLEQGSPTLATLRPGDFHAQASMGMEVRKS</sequence>
<reference evidence="2" key="1">
    <citation type="submission" date="2017-07" db="EMBL/GenBank/DDBJ databases">
        <authorList>
            <person name="Mikheyev A."/>
            <person name="Grau M."/>
        </authorList>
    </citation>
    <scope>NUCLEOTIDE SEQUENCE</scope>
    <source>
        <tissue evidence="2">Venom_gland</tissue>
    </source>
</reference>
<proteinExistence type="predicted"/>
<evidence type="ECO:0000313" key="2">
    <source>
        <dbReference type="EMBL" id="LAA51131.1"/>
    </source>
</evidence>
<dbReference type="AlphaFoldDB" id="A0A2D4FUF6"/>
<reference evidence="2" key="2">
    <citation type="submission" date="2017-11" db="EMBL/GenBank/DDBJ databases">
        <title>Coralsnake Venomics: Analyses of Venom Gland Transcriptomes and Proteomes of Six Brazilian Taxa.</title>
        <authorList>
            <person name="Aird S.D."/>
            <person name="Jorge da Silva N."/>
            <person name="Qiu L."/>
            <person name="Villar-Briones A."/>
            <person name="Aparecida-Saddi V."/>
            <person name="Campos-Telles M.P."/>
            <person name="Grau M."/>
            <person name="Mikheyev A.S."/>
        </authorList>
    </citation>
    <scope>NUCLEOTIDE SEQUENCE</scope>
    <source>
        <tissue evidence="2">Venom_gland</tissue>
    </source>
</reference>
<dbReference type="EMBL" id="IACJ01098154">
    <property type="protein sequence ID" value="LAA51131.1"/>
    <property type="molecule type" value="Transcribed_RNA"/>
</dbReference>
<feature type="region of interest" description="Disordered" evidence="1">
    <location>
        <begin position="94"/>
        <end position="115"/>
    </location>
</feature>